<dbReference type="AlphaFoldDB" id="A0A975YQ31"/>
<accession>A0A975YQ31</accession>
<proteinExistence type="predicted"/>
<dbReference type="EMBL" id="CP076643">
    <property type="protein sequence ID" value="QXO19399.1"/>
    <property type="molecule type" value="Genomic_DNA"/>
</dbReference>
<protein>
    <recommendedName>
        <fullName evidence="3">RNA polymerase sigma-70 region 4 domain-containing protein</fullName>
    </recommendedName>
</protein>
<dbReference type="Proteomes" id="UP000694232">
    <property type="component" value="Chromosome 1"/>
</dbReference>
<reference evidence="1" key="1">
    <citation type="submission" date="2021-06" db="EMBL/GenBank/DDBJ databases">
        <title>Vibrio nov. sp., novel gut bacterium isolated from Yellow Sea oyster.</title>
        <authorList>
            <person name="Muhammad N."/>
            <person name="Nguyen T.H."/>
            <person name="Lee Y.-J."/>
            <person name="Ko J."/>
            <person name="Kim S.-G."/>
        </authorList>
    </citation>
    <scope>NUCLEOTIDE SEQUENCE</scope>
    <source>
        <strain evidence="1">OG9-811</strain>
    </source>
</reference>
<evidence type="ECO:0000313" key="2">
    <source>
        <dbReference type="Proteomes" id="UP000694232"/>
    </source>
</evidence>
<name>A0A975YQ31_9VIBR</name>
<dbReference type="KEGG" id="vos:KNV97_11450"/>
<gene>
    <name evidence="1" type="ORF">KNV97_11450</name>
</gene>
<sequence>MIEDSLLDFLETNLKETQAKDRNIRLINYFYGFSDSEWPTLEETGKRFGEITRERVRQLVNDNFRKIADKSKFSELSTIYNLIASKKFWLKSEIEKKLEELNLVKGNCNIKGILNMMDDLDFNHDLEIYTPHLEVVTREKLSLFEDFIVVKKSQIKNLQSIYKKAKNLPGRCGVANLDYLSESFSSDSEILLIKSIIKLSDHSWYKETNNEFWYLFEHKDNTLINYSEKVFSELDACSSKRLAHTYRNALDARTYKHPYPPEDIIHDYLTSSMYFENEKGVLTFSGDTTGYTEIEKDILNYLSQYEYVMFPEFNEYLEGKGYGRPLIIKATTKSPLVHIDKSDGRYHYRYSLVSKKKTTENIKSDNRYTTYLRKLRKLSEIGTDIDVESKRRTEQSLLQKWLFEGKEQEKCAICGNDFHVSSLITAHKKKRSECNNAERLDPYIVMPLCTFGCDFLYEKRYIYIENGIICQGNVNISLNTENKIIEQLINKKIDTNWLKGSSSYFESPIQAFKSDS</sequence>
<evidence type="ECO:0000313" key="1">
    <source>
        <dbReference type="EMBL" id="QXO19399.1"/>
    </source>
</evidence>
<dbReference type="RefSeq" id="WP_218563467.1">
    <property type="nucleotide sequence ID" value="NZ_CP076643.1"/>
</dbReference>
<keyword evidence="2" id="KW-1185">Reference proteome</keyword>
<organism evidence="1 2">
    <name type="scientific">Vibrio ostreae</name>
    <dbReference type="NCBI Taxonomy" id="2841925"/>
    <lineage>
        <taxon>Bacteria</taxon>
        <taxon>Pseudomonadati</taxon>
        <taxon>Pseudomonadota</taxon>
        <taxon>Gammaproteobacteria</taxon>
        <taxon>Vibrionales</taxon>
        <taxon>Vibrionaceae</taxon>
        <taxon>Vibrio</taxon>
    </lineage>
</organism>
<evidence type="ECO:0008006" key="3">
    <source>
        <dbReference type="Google" id="ProtNLM"/>
    </source>
</evidence>